<dbReference type="AlphaFoldDB" id="A0A943UT23"/>
<organism evidence="1 2">
    <name type="scientific">Slackia piriformis</name>
    <dbReference type="NCBI Taxonomy" id="626934"/>
    <lineage>
        <taxon>Bacteria</taxon>
        <taxon>Bacillati</taxon>
        <taxon>Actinomycetota</taxon>
        <taxon>Coriobacteriia</taxon>
        <taxon>Eggerthellales</taxon>
        <taxon>Eggerthellaceae</taxon>
        <taxon>Slackia</taxon>
    </lineage>
</organism>
<gene>
    <name evidence="1" type="ORF">KH142_04600</name>
</gene>
<comment type="caution">
    <text evidence="1">The sequence shown here is derived from an EMBL/GenBank/DDBJ whole genome shotgun (WGS) entry which is preliminary data.</text>
</comment>
<evidence type="ECO:0008006" key="3">
    <source>
        <dbReference type="Google" id="ProtNLM"/>
    </source>
</evidence>
<feature type="non-terminal residue" evidence="1">
    <location>
        <position position="1"/>
    </location>
</feature>
<proteinExistence type="predicted"/>
<evidence type="ECO:0000313" key="1">
    <source>
        <dbReference type="EMBL" id="MBS6940754.1"/>
    </source>
</evidence>
<dbReference type="EMBL" id="JAGZSV010000063">
    <property type="protein sequence ID" value="MBS6940754.1"/>
    <property type="molecule type" value="Genomic_DNA"/>
</dbReference>
<evidence type="ECO:0000313" key="2">
    <source>
        <dbReference type="Proteomes" id="UP000727506"/>
    </source>
</evidence>
<name>A0A943UT23_9ACTN</name>
<reference evidence="1" key="1">
    <citation type="submission" date="2021-02" db="EMBL/GenBank/DDBJ databases">
        <title>Infant gut strain persistence is associated with maternal origin, phylogeny, and functional potential including surface adhesion and iron acquisition.</title>
        <authorList>
            <person name="Lou Y.C."/>
        </authorList>
    </citation>
    <scope>NUCLEOTIDE SEQUENCE</scope>
    <source>
        <strain evidence="1">L2_039_000G1_dasL2_039_000G1_concoct_11</strain>
    </source>
</reference>
<sequence>IDMSGVNGGKRTVPEGVFYRFDNPRIVSEKIMMERHPDWIPYFDSVMRKYDPPCYLEIDLTVTNDGIQDCKAPWFELESSSWSTIINQNTTLLENNTDDSDYFIVEAGQEKTFIVTYQLWEGDLSRQQWEHVFELPYRLVYLDYPEKYAVDLTDIEVIA</sequence>
<accession>A0A943UT23</accession>
<protein>
    <recommendedName>
        <fullName evidence="3">DUF4352 domain-containing protein</fullName>
    </recommendedName>
</protein>
<dbReference type="Proteomes" id="UP000727506">
    <property type="component" value="Unassembled WGS sequence"/>
</dbReference>